<dbReference type="InterPro" id="IPR006102">
    <property type="entry name" value="Ig-like_GH2"/>
</dbReference>
<dbReference type="AlphaFoldDB" id="A0A6B9ZG93"/>
<name>A0A6B9ZG93_9BACT</name>
<feature type="domain" description="Glycoside hydrolase family 2 immunoglobulin-like beta-sandwich" evidence="4">
    <location>
        <begin position="221"/>
        <end position="312"/>
    </location>
</feature>
<dbReference type="Gene3D" id="2.60.120.260">
    <property type="entry name" value="Galactose-binding domain-like"/>
    <property type="match status" value="1"/>
</dbReference>
<evidence type="ECO:0000259" key="4">
    <source>
        <dbReference type="Pfam" id="PF00703"/>
    </source>
</evidence>
<dbReference type="Pfam" id="PF02836">
    <property type="entry name" value="Glyco_hydro_2_C"/>
    <property type="match status" value="1"/>
</dbReference>
<dbReference type="PANTHER" id="PTHR42732">
    <property type="entry name" value="BETA-GALACTOSIDASE"/>
    <property type="match status" value="1"/>
</dbReference>
<dbReference type="InterPro" id="IPR017853">
    <property type="entry name" value="GH"/>
</dbReference>
<feature type="domain" description="Glycoside hydrolase family 2 catalytic" evidence="5">
    <location>
        <begin position="355"/>
        <end position="475"/>
    </location>
</feature>
<evidence type="ECO:0000313" key="7">
    <source>
        <dbReference type="EMBL" id="QHS61137.1"/>
    </source>
</evidence>
<dbReference type="InterPro" id="IPR006104">
    <property type="entry name" value="Glyco_hydro_2_N"/>
</dbReference>
<keyword evidence="2 7" id="KW-0378">Hydrolase</keyword>
<protein>
    <submittedName>
        <fullName evidence="7">Glycoside hydrolase family 2</fullName>
    </submittedName>
</protein>
<dbReference type="KEGG" id="chih:GWR21_16485"/>
<dbReference type="SUPFAM" id="SSF49303">
    <property type="entry name" value="beta-Galactosidase/glucuronidase domain"/>
    <property type="match status" value="1"/>
</dbReference>
<evidence type="ECO:0000256" key="3">
    <source>
        <dbReference type="ARBA" id="ARBA00023295"/>
    </source>
</evidence>
<evidence type="ECO:0000259" key="6">
    <source>
        <dbReference type="Pfam" id="PF02837"/>
    </source>
</evidence>
<dbReference type="PANTHER" id="PTHR42732:SF2">
    <property type="entry name" value="BETA-MANNOSIDASE"/>
    <property type="match status" value="1"/>
</dbReference>
<dbReference type="Proteomes" id="UP000476411">
    <property type="component" value="Chromosome"/>
</dbReference>
<evidence type="ECO:0000259" key="5">
    <source>
        <dbReference type="Pfam" id="PF02836"/>
    </source>
</evidence>
<dbReference type="InterPro" id="IPR036156">
    <property type="entry name" value="Beta-gal/glucu_dom_sf"/>
</dbReference>
<evidence type="ECO:0000313" key="8">
    <source>
        <dbReference type="Proteomes" id="UP000476411"/>
    </source>
</evidence>
<accession>A0A6B9ZG93</accession>
<feature type="domain" description="Glycosyl hydrolases family 2 sugar binding" evidence="6">
    <location>
        <begin position="93"/>
        <end position="183"/>
    </location>
</feature>
<comment type="similarity">
    <text evidence="1">Belongs to the glycosyl hydrolase 2 family.</text>
</comment>
<proteinExistence type="inferred from homology"/>
<dbReference type="InterPro" id="IPR051913">
    <property type="entry name" value="GH2_Domain-Containing"/>
</dbReference>
<dbReference type="InterPro" id="IPR013783">
    <property type="entry name" value="Ig-like_fold"/>
</dbReference>
<dbReference type="Pfam" id="PF00703">
    <property type="entry name" value="Glyco_hydro_2"/>
    <property type="match status" value="1"/>
</dbReference>
<evidence type="ECO:0000256" key="1">
    <source>
        <dbReference type="ARBA" id="ARBA00007401"/>
    </source>
</evidence>
<dbReference type="InterPro" id="IPR006103">
    <property type="entry name" value="Glyco_hydro_2_cat"/>
</dbReference>
<dbReference type="GO" id="GO:0004553">
    <property type="term" value="F:hydrolase activity, hydrolyzing O-glycosyl compounds"/>
    <property type="evidence" value="ECO:0007669"/>
    <property type="project" value="InterPro"/>
</dbReference>
<sequence>MVRYFCCFFLGFFILSLLLLTKCIGQNKPGWKIHQPSLRTKWADDVRQNSSIDEYPRPQMRREKWQNLNGIWNYAITDRNSNMPSHFKGEILVPYPIESALSGVKRQLLPTQVLWYKRRFFISNDYNQRVILHFGAVDWQASVFVNGKDVGSHTGGYTAFSCDITEALEKDSNELIVKVFDPTDQGIGPHGKQALNPTNIYYTASSGIWQTVWIEKVGINHIKSLRINPDINNSAVNVVVLGSSVDCLVEVTAKQGKKVVANVEGKVNQNIVLPIRNVKLWSPETPFLYDLEVKLKKRDSIVDNIESYFGMRNVTIQKDVDGFERIFLNNKPYYNLGALDQGFWPEGLYTAPTDKALAFDIALIKAMGFNTIRKHIKVEPARWYFHADKIGILVWQDFVNPNQGLPDGSRNEFEKQVKETIDQLYNYPCITTWVVFNEKWGQYDQKRITEWVKKYDFSRLVNGHSGELLYVNDKLRSPSPNAYEGSDMTDVHSYLYPRMPPYLTGKVRVLGEYGGAGAAVQGHLWDDLAKGWGYDSINNLKSLRNKYSAMVDSLVVLKKEGLSASIYTQPFDVESEQNGLITYDRKIVKIPFDTIQAINKRLVIQDNNNWIGKVKLSLTTAREDERSYEELLTEYKKGRRDSFFLRSLSILAQLNGNKIDAKELSDEYLRLVKNPLDQSNLKFIIKFTKSTDDIGFWILYNNMLSVNHVLGKDQAEAILTGIIENRHVTPFVSNNNVPKWDDILQTVKRKYGKLGEETVLQAQVLYAVDHKDWNLFKTCAPRWFDEYGSNRFWVGNDLLNNIAWSAFEHSLDRDVLETALKMSKKTLQIDQPALRIDTYANILYKLGRIKDAIMWEEKAVESKKGADDEAIYIEILNKMKNGKATWN</sequence>
<dbReference type="Gene3D" id="3.20.20.80">
    <property type="entry name" value="Glycosidases"/>
    <property type="match status" value="1"/>
</dbReference>
<dbReference type="Gene3D" id="2.60.40.10">
    <property type="entry name" value="Immunoglobulins"/>
    <property type="match status" value="1"/>
</dbReference>
<keyword evidence="8" id="KW-1185">Reference proteome</keyword>
<reference evidence="7 8" key="1">
    <citation type="submission" date="2020-01" db="EMBL/GenBank/DDBJ databases">
        <title>Complete genome sequence of Chitinophaga sp. H33E-04 isolated from quinoa roots.</title>
        <authorList>
            <person name="Weon H.-Y."/>
            <person name="Lee S.A."/>
        </authorList>
    </citation>
    <scope>NUCLEOTIDE SEQUENCE [LARGE SCALE GENOMIC DNA]</scope>
    <source>
        <strain evidence="7 8">H33E-04</strain>
    </source>
</reference>
<keyword evidence="3" id="KW-0326">Glycosidase</keyword>
<dbReference type="InterPro" id="IPR008979">
    <property type="entry name" value="Galactose-bd-like_sf"/>
</dbReference>
<organism evidence="7 8">
    <name type="scientific">Chitinophaga agri</name>
    <dbReference type="NCBI Taxonomy" id="2703787"/>
    <lineage>
        <taxon>Bacteria</taxon>
        <taxon>Pseudomonadati</taxon>
        <taxon>Bacteroidota</taxon>
        <taxon>Chitinophagia</taxon>
        <taxon>Chitinophagales</taxon>
        <taxon>Chitinophagaceae</taxon>
        <taxon>Chitinophaga</taxon>
    </lineage>
</organism>
<dbReference type="GO" id="GO:0005975">
    <property type="term" value="P:carbohydrate metabolic process"/>
    <property type="evidence" value="ECO:0007669"/>
    <property type="project" value="InterPro"/>
</dbReference>
<dbReference type="RefSeq" id="WP_162332815.1">
    <property type="nucleotide sequence ID" value="NZ_CP048113.1"/>
</dbReference>
<gene>
    <name evidence="7" type="ORF">GWR21_16485</name>
</gene>
<dbReference type="Pfam" id="PF02837">
    <property type="entry name" value="Glyco_hydro_2_N"/>
    <property type="match status" value="1"/>
</dbReference>
<dbReference type="SUPFAM" id="SSF49785">
    <property type="entry name" value="Galactose-binding domain-like"/>
    <property type="match status" value="1"/>
</dbReference>
<dbReference type="SUPFAM" id="SSF51445">
    <property type="entry name" value="(Trans)glycosidases"/>
    <property type="match status" value="1"/>
</dbReference>
<evidence type="ECO:0000256" key="2">
    <source>
        <dbReference type="ARBA" id="ARBA00022801"/>
    </source>
</evidence>
<dbReference type="EMBL" id="CP048113">
    <property type="protein sequence ID" value="QHS61137.1"/>
    <property type="molecule type" value="Genomic_DNA"/>
</dbReference>